<dbReference type="OrthoDB" id="4265034at2"/>
<dbReference type="AlphaFoldDB" id="A0A1T3NT23"/>
<evidence type="ECO:0000313" key="1">
    <source>
        <dbReference type="EMBL" id="OPC79958.1"/>
    </source>
</evidence>
<keyword evidence="2" id="KW-1185">Reference proteome</keyword>
<evidence type="ECO:0000313" key="2">
    <source>
        <dbReference type="Proteomes" id="UP000190037"/>
    </source>
</evidence>
<protein>
    <submittedName>
        <fullName evidence="1">Uncharacterized protein</fullName>
    </submittedName>
</protein>
<comment type="caution">
    <text evidence="1">The sequence shown here is derived from an EMBL/GenBank/DDBJ whole genome shotgun (WGS) entry which is preliminary data.</text>
</comment>
<sequence length="104" mass="11254">MTAPRRTRPCGRCGAADTRPYADGYRCPDHTPAAVADQAEPGDGRYCPARRCYCGACPWWTPPPTDTHVPLSVIDLRHIASGKRRSSPHVYAGARATLEGVHAP</sequence>
<dbReference type="STRING" id="159449.B4N89_02450"/>
<name>A0A1T3NT23_9ACTN</name>
<accession>A0A1T3NT23</accession>
<proteinExistence type="predicted"/>
<dbReference type="Proteomes" id="UP000190037">
    <property type="component" value="Unassembled WGS sequence"/>
</dbReference>
<dbReference type="EMBL" id="MWQN01000001">
    <property type="protein sequence ID" value="OPC79958.1"/>
    <property type="molecule type" value="Genomic_DNA"/>
</dbReference>
<gene>
    <name evidence="1" type="ORF">B4N89_02450</name>
</gene>
<dbReference type="RefSeq" id="WP_078974225.1">
    <property type="nucleotide sequence ID" value="NZ_MWQN01000001.1"/>
</dbReference>
<organism evidence="1 2">
    <name type="scientific">Embleya scabrispora</name>
    <dbReference type="NCBI Taxonomy" id="159449"/>
    <lineage>
        <taxon>Bacteria</taxon>
        <taxon>Bacillati</taxon>
        <taxon>Actinomycetota</taxon>
        <taxon>Actinomycetes</taxon>
        <taxon>Kitasatosporales</taxon>
        <taxon>Streptomycetaceae</taxon>
        <taxon>Embleya</taxon>
    </lineage>
</organism>
<reference evidence="1 2" key="1">
    <citation type="submission" date="2017-03" db="EMBL/GenBank/DDBJ databases">
        <title>Draft genome sequence of Streptomyces scabrisporus NF3, endophyte isolated from Amphipterygium adstringens.</title>
        <authorList>
            <person name="Vazquez M."/>
            <person name="Ceapa C.D."/>
            <person name="Rodriguez Luna D."/>
            <person name="Sanchez Esquivel S."/>
        </authorList>
    </citation>
    <scope>NUCLEOTIDE SEQUENCE [LARGE SCALE GENOMIC DNA]</scope>
    <source>
        <strain evidence="1 2">NF3</strain>
    </source>
</reference>